<feature type="domain" description="Large ribosomal subunit protein bL25 L25" evidence="7">
    <location>
        <begin position="9"/>
        <end position="100"/>
    </location>
</feature>
<dbReference type="PANTHER" id="PTHR33284:SF1">
    <property type="entry name" value="RIBOSOMAL PROTEIN L25_GLN-TRNA SYNTHETASE, ANTI-CODON-BINDING DOMAIN-CONTAINING PROTEIN"/>
    <property type="match status" value="1"/>
</dbReference>
<dbReference type="Pfam" id="PF01386">
    <property type="entry name" value="Ribosomal_L25p"/>
    <property type="match status" value="1"/>
</dbReference>
<evidence type="ECO:0000256" key="4">
    <source>
        <dbReference type="ARBA" id="ARBA00023274"/>
    </source>
</evidence>
<feature type="region of interest" description="Disordered" evidence="6">
    <location>
        <begin position="195"/>
        <end position="219"/>
    </location>
</feature>
<feature type="compositionally biased region" description="Acidic residues" evidence="6">
    <location>
        <begin position="195"/>
        <end position="208"/>
    </location>
</feature>
<dbReference type="PANTHER" id="PTHR33284">
    <property type="entry name" value="RIBOSOMAL PROTEIN L25/GLN-TRNA SYNTHETASE, ANTI-CODON-BINDING DOMAIN-CONTAINING PROTEIN"/>
    <property type="match status" value="1"/>
</dbReference>
<dbReference type="InterPro" id="IPR037121">
    <property type="entry name" value="Ribosomal_bL25_C"/>
</dbReference>
<dbReference type="InterPro" id="IPR020930">
    <property type="entry name" value="Ribosomal_uL5_bac-type"/>
</dbReference>
<gene>
    <name evidence="5" type="primary">rplY</name>
    <name evidence="5" type="synonym">ctc</name>
    <name evidence="9" type="ORF">JYK00_06160</name>
</gene>
<organism evidence="9 10">
    <name type="scientific">Thermosipho ferrireducens</name>
    <dbReference type="NCBI Taxonomy" id="2571116"/>
    <lineage>
        <taxon>Bacteria</taxon>
        <taxon>Thermotogati</taxon>
        <taxon>Thermotogota</taxon>
        <taxon>Thermotogae</taxon>
        <taxon>Thermotogales</taxon>
        <taxon>Fervidobacteriaceae</taxon>
        <taxon>Thermosipho</taxon>
    </lineage>
</organism>
<keyword evidence="10" id="KW-1185">Reference proteome</keyword>
<dbReference type="InterPro" id="IPR020056">
    <property type="entry name" value="Rbsml_bL25/Gln-tRNA_synth_N"/>
</dbReference>
<reference evidence="9 10" key="1">
    <citation type="submission" date="2021-03" db="EMBL/GenBank/DDBJ databases">
        <title>Thermosipho ferrireducens sp.nov., an anaerobic thermophilic iron-reducing bacterium isolated from a deep-sea hydrothermal sulfide deposits.</title>
        <authorList>
            <person name="Zeng X."/>
            <person name="Chen Y."/>
            <person name="Shao Z."/>
        </authorList>
    </citation>
    <scope>NUCLEOTIDE SEQUENCE [LARGE SCALE GENOMIC DNA]</scope>
    <source>
        <strain evidence="9 10">JL129W03</strain>
    </source>
</reference>
<feature type="domain" description="Large ribosomal subunit protein bL25 beta" evidence="8">
    <location>
        <begin position="108"/>
        <end position="191"/>
    </location>
</feature>
<evidence type="ECO:0000259" key="7">
    <source>
        <dbReference type="Pfam" id="PF01386"/>
    </source>
</evidence>
<proteinExistence type="inferred from homology"/>
<keyword evidence="2 5" id="KW-0694">RNA-binding</keyword>
<dbReference type="InterPro" id="IPR020057">
    <property type="entry name" value="Ribosomal_bL25_b-dom"/>
</dbReference>
<dbReference type="RefSeq" id="WP_207566047.1">
    <property type="nucleotide sequence ID" value="NZ_CP071446.1"/>
</dbReference>
<dbReference type="HAMAP" id="MF_01334">
    <property type="entry name" value="Ribosomal_bL25_CTC"/>
    <property type="match status" value="1"/>
</dbReference>
<comment type="subunit">
    <text evidence="5">Part of the 50S ribosomal subunit; part of the 5S rRNA/L5/L18/L25 subcomplex. Contacts the 5S rRNA. Binds to the 5S rRNA independently of L5 and L18.</text>
</comment>
<dbReference type="InterPro" id="IPR011035">
    <property type="entry name" value="Ribosomal_bL25/Gln-tRNA_synth"/>
</dbReference>
<evidence type="ECO:0000256" key="5">
    <source>
        <dbReference type="HAMAP-Rule" id="MF_01334"/>
    </source>
</evidence>
<keyword evidence="4 5" id="KW-0687">Ribonucleoprotein</keyword>
<comment type="function">
    <text evidence="5">This is one of the proteins that binds to the 5S RNA in the ribosome where it forms part of the central protuberance.</text>
</comment>
<evidence type="ECO:0000256" key="3">
    <source>
        <dbReference type="ARBA" id="ARBA00022980"/>
    </source>
</evidence>
<dbReference type="SUPFAM" id="SSF50715">
    <property type="entry name" value="Ribosomal protein L25-like"/>
    <property type="match status" value="1"/>
</dbReference>
<dbReference type="Proteomes" id="UP000671862">
    <property type="component" value="Chromosome"/>
</dbReference>
<evidence type="ECO:0000256" key="6">
    <source>
        <dbReference type="SAM" id="MobiDB-lite"/>
    </source>
</evidence>
<dbReference type="Gene3D" id="2.170.120.20">
    <property type="entry name" value="Ribosomal protein L25, beta domain"/>
    <property type="match status" value="1"/>
</dbReference>
<dbReference type="CDD" id="cd00495">
    <property type="entry name" value="Ribosomal_L25_TL5_CTC"/>
    <property type="match status" value="1"/>
</dbReference>
<evidence type="ECO:0000313" key="10">
    <source>
        <dbReference type="Proteomes" id="UP000671862"/>
    </source>
</evidence>
<dbReference type="Pfam" id="PF14693">
    <property type="entry name" value="Ribosomal_TL5_C"/>
    <property type="match status" value="1"/>
</dbReference>
<accession>A0ABX7S6U6</accession>
<dbReference type="InterPro" id="IPR001021">
    <property type="entry name" value="Ribosomal_bL25_long"/>
</dbReference>
<evidence type="ECO:0000256" key="1">
    <source>
        <dbReference type="ARBA" id="ARBA00022730"/>
    </source>
</evidence>
<dbReference type="NCBIfam" id="TIGR00731">
    <property type="entry name" value="bL25_bact_ctc"/>
    <property type="match status" value="1"/>
</dbReference>
<dbReference type="Gene3D" id="2.40.240.10">
    <property type="entry name" value="Ribosomal Protein L25, Chain P"/>
    <property type="match status" value="1"/>
</dbReference>
<dbReference type="EMBL" id="CP071446">
    <property type="protein sequence ID" value="QTA37322.1"/>
    <property type="molecule type" value="Genomic_DNA"/>
</dbReference>
<keyword evidence="1 5" id="KW-0699">rRNA-binding</keyword>
<keyword evidence="3 5" id="KW-0689">Ribosomal protein</keyword>
<sequence length="219" mass="24323">MTNASKVEALTRAVVGKKRAIRRLRRQGLIPGVVYGPDIEPLAIAIDRRILNKLLHEITESSLINLVVKDENGKEVLAHDVFIKNVQYDKVTDEVKHIDFYAPEKGHKMSIKIPLEIVGKAIGTEKGGILEVIHHELPVKTLPDVVLEKIEVDVTNLGLGESIHVRDLKLPEGMTPEIPEEEVIVTIAVPRGVEVEEAPAGEEEVEPEVIEKGKKEEEE</sequence>
<dbReference type="GO" id="GO:0005840">
    <property type="term" value="C:ribosome"/>
    <property type="evidence" value="ECO:0007669"/>
    <property type="project" value="UniProtKB-KW"/>
</dbReference>
<feature type="compositionally biased region" description="Basic and acidic residues" evidence="6">
    <location>
        <begin position="209"/>
        <end position="219"/>
    </location>
</feature>
<evidence type="ECO:0000259" key="8">
    <source>
        <dbReference type="Pfam" id="PF14693"/>
    </source>
</evidence>
<protein>
    <recommendedName>
        <fullName evidence="5">Large ribosomal subunit protein bL25</fullName>
    </recommendedName>
    <alternativeName>
        <fullName evidence="5">General stress protein CTC</fullName>
    </alternativeName>
</protein>
<comment type="similarity">
    <text evidence="5">Belongs to the bacterial ribosomal protein bL25 family. CTC subfamily.</text>
</comment>
<name>A0ABX7S6U6_9BACT</name>
<evidence type="ECO:0000313" key="9">
    <source>
        <dbReference type="EMBL" id="QTA37322.1"/>
    </source>
</evidence>
<dbReference type="InterPro" id="IPR029751">
    <property type="entry name" value="Ribosomal_L25_dom"/>
</dbReference>
<evidence type="ECO:0000256" key="2">
    <source>
        <dbReference type="ARBA" id="ARBA00022884"/>
    </source>
</evidence>